<proteinExistence type="predicted"/>
<evidence type="ECO:0000313" key="1">
    <source>
        <dbReference type="EMBL" id="KRL43728.1"/>
    </source>
</evidence>
<dbReference type="RefSeq" id="WP_056964201.1">
    <property type="nucleotide sequence ID" value="NZ_AZEU01000184.1"/>
</dbReference>
<accession>A0A0R1QFX3</accession>
<dbReference type="EMBL" id="AZEU01000184">
    <property type="protein sequence ID" value="KRL43728.1"/>
    <property type="molecule type" value="Genomic_DNA"/>
</dbReference>
<protein>
    <recommendedName>
        <fullName evidence="3">DUF1643 domain-containing protein</fullName>
    </recommendedName>
</protein>
<gene>
    <name evidence="1" type="ORF">FD01_GL001571</name>
</gene>
<sequence>MANQSHKYPDGFSVNEVVKKNGARYSLVLNTPTPDAKLTLFVLMMNPSSADGEDSDPTVNKLLRTLGASGKYKKVVIVNTTPIIETDSDNLKNRQAEINKLAMVNASTVAKQVKLAGHFHFLVATGLIKKGVNDKSYVALMDQIDQQTTGDGLYVVDLTKDDYGKHPLYTKDDDVRNLKWVSKADAQWHLKLHA</sequence>
<reference evidence="1 2" key="1">
    <citation type="journal article" date="2015" name="Genome Announc.">
        <title>Expanding the biotechnology potential of lactobacilli through comparative genomics of 213 strains and associated genera.</title>
        <authorList>
            <person name="Sun Z."/>
            <person name="Harris H.M."/>
            <person name="McCann A."/>
            <person name="Guo C."/>
            <person name="Argimon S."/>
            <person name="Zhang W."/>
            <person name="Yang X."/>
            <person name="Jeffery I.B."/>
            <person name="Cooney J.C."/>
            <person name="Kagawa T.F."/>
            <person name="Liu W."/>
            <person name="Song Y."/>
            <person name="Salvetti E."/>
            <person name="Wrobel A."/>
            <person name="Rasinkangas P."/>
            <person name="Parkhill J."/>
            <person name="Rea M.C."/>
            <person name="O'Sullivan O."/>
            <person name="Ritari J."/>
            <person name="Douillard F.P."/>
            <person name="Paul Ross R."/>
            <person name="Yang R."/>
            <person name="Briner A.E."/>
            <person name="Felis G.E."/>
            <person name="de Vos W.M."/>
            <person name="Barrangou R."/>
            <person name="Klaenhammer T.R."/>
            <person name="Caufield P.W."/>
            <person name="Cui Y."/>
            <person name="Zhang H."/>
            <person name="O'Toole P.W."/>
        </authorList>
    </citation>
    <scope>NUCLEOTIDE SEQUENCE [LARGE SCALE GENOMIC DNA]</scope>
    <source>
        <strain evidence="1 2">DSM 13343</strain>
    </source>
</reference>
<dbReference type="OrthoDB" id="2313112at2"/>
<organism evidence="1 2">
    <name type="scientific">Lacticaseibacillus manihotivorans DSM 13343 = JCM 12514</name>
    <dbReference type="NCBI Taxonomy" id="1423769"/>
    <lineage>
        <taxon>Bacteria</taxon>
        <taxon>Bacillati</taxon>
        <taxon>Bacillota</taxon>
        <taxon>Bacilli</taxon>
        <taxon>Lactobacillales</taxon>
        <taxon>Lactobacillaceae</taxon>
        <taxon>Lacticaseibacillus</taxon>
    </lineage>
</organism>
<name>A0A0R1QFX3_9LACO</name>
<comment type="caution">
    <text evidence="1">The sequence shown here is derived from an EMBL/GenBank/DDBJ whole genome shotgun (WGS) entry which is preliminary data.</text>
</comment>
<dbReference type="Proteomes" id="UP000051790">
    <property type="component" value="Unassembled WGS sequence"/>
</dbReference>
<evidence type="ECO:0000313" key="2">
    <source>
        <dbReference type="Proteomes" id="UP000051790"/>
    </source>
</evidence>
<evidence type="ECO:0008006" key="3">
    <source>
        <dbReference type="Google" id="ProtNLM"/>
    </source>
</evidence>
<keyword evidence="2" id="KW-1185">Reference proteome</keyword>
<dbReference type="AlphaFoldDB" id="A0A0R1QFX3"/>
<dbReference type="PATRIC" id="fig|1423769.4.peg.1682"/>
<dbReference type="Pfam" id="PF07799">
    <property type="entry name" value="DUF1643"/>
    <property type="match status" value="1"/>
</dbReference>
<dbReference type="InterPro" id="IPR012441">
    <property type="entry name" value="DUF1643"/>
</dbReference>